<organism evidence="2 3">
    <name type="scientific">Clytia hemisphaerica</name>
    <dbReference type="NCBI Taxonomy" id="252671"/>
    <lineage>
        <taxon>Eukaryota</taxon>
        <taxon>Metazoa</taxon>
        <taxon>Cnidaria</taxon>
        <taxon>Hydrozoa</taxon>
        <taxon>Hydroidolina</taxon>
        <taxon>Leptothecata</taxon>
        <taxon>Obeliida</taxon>
        <taxon>Clytiidae</taxon>
        <taxon>Clytia</taxon>
    </lineage>
</organism>
<accession>A0A7M5X8D7</accession>
<evidence type="ECO:0000256" key="1">
    <source>
        <dbReference type="SAM" id="MobiDB-lite"/>
    </source>
</evidence>
<sequence length="350" mass="40499">SVERLVVCAHRIFCSSFQNIRMKKFFNKLCCLAVTGSVNEIGNDAYGSSTQMTNAQRRENLLVAENAKNTDTDNQCPGRYVVNSERQIVAREVVLARQDQNDIYEIDRLQNDRDQFTTVVDKTLLDSLTVELAESERVNEILLKKLYEKEEKMLASEKLYSCWQKSLRDEMEDYELDLFFEPFEEEWYSNNQFEYQYGARIADEDPLIRELRVVVDYDSRRTIYENMSFEELVRFVYGDPIEVDTDPDEEEFDISDVIDDGDDVEVDTGSDNDVSEDSDDEEFEVRDVMDDGDDGEEFEVDDDEDDDVNGEMGSIGIEFALIGNDKAAMIIFVVNLSLHSSSNHVKRREK</sequence>
<dbReference type="AlphaFoldDB" id="A0A7M5X8D7"/>
<proteinExistence type="predicted"/>
<dbReference type="Proteomes" id="UP000594262">
    <property type="component" value="Unplaced"/>
</dbReference>
<feature type="region of interest" description="Disordered" evidence="1">
    <location>
        <begin position="260"/>
        <end position="308"/>
    </location>
</feature>
<protein>
    <submittedName>
        <fullName evidence="2">Uncharacterized protein</fullName>
    </submittedName>
</protein>
<evidence type="ECO:0000313" key="2">
    <source>
        <dbReference type="EnsemblMetazoa" id="CLYHEMP018423.1"/>
    </source>
</evidence>
<name>A0A7M5X8D7_9CNID</name>
<evidence type="ECO:0000313" key="3">
    <source>
        <dbReference type="Proteomes" id="UP000594262"/>
    </source>
</evidence>
<keyword evidence="3" id="KW-1185">Reference proteome</keyword>
<dbReference type="EnsemblMetazoa" id="CLYHEMT018423.1">
    <property type="protein sequence ID" value="CLYHEMP018423.1"/>
    <property type="gene ID" value="CLYHEMG018423"/>
</dbReference>
<reference evidence="2" key="1">
    <citation type="submission" date="2021-01" db="UniProtKB">
        <authorList>
            <consortium name="EnsemblMetazoa"/>
        </authorList>
    </citation>
    <scope>IDENTIFICATION</scope>
</reference>